<dbReference type="EMBL" id="VYRZ01000002">
    <property type="protein sequence ID" value="KAA9087117.1"/>
    <property type="molecule type" value="Genomic_DNA"/>
</dbReference>
<sequence>MSAQKVLKLSELEQDTAVRVVVDKVPMAVVLDGNGEVHAIGDVCTHGDISLSEGFVEGDTLECWAHGSAFSLRTGQPLNLPAYEPVPVYEVTIEGDDILIDPTVIRDTTSDVK</sequence>
<dbReference type="GO" id="GO:0051537">
    <property type="term" value="F:2 iron, 2 sulfur cluster binding"/>
    <property type="evidence" value="ECO:0007669"/>
    <property type="project" value="UniProtKB-KW"/>
</dbReference>
<gene>
    <name evidence="6" type="ORF">F6B42_09170</name>
</gene>
<dbReference type="InterPro" id="IPR036922">
    <property type="entry name" value="Rieske_2Fe-2S_sf"/>
</dbReference>
<dbReference type="PANTHER" id="PTHR21496">
    <property type="entry name" value="FERREDOXIN-RELATED"/>
    <property type="match status" value="1"/>
</dbReference>
<dbReference type="SUPFAM" id="SSF50022">
    <property type="entry name" value="ISP domain"/>
    <property type="match status" value="1"/>
</dbReference>
<dbReference type="InterPro" id="IPR017941">
    <property type="entry name" value="Rieske_2Fe-2S"/>
</dbReference>
<dbReference type="CDD" id="cd03528">
    <property type="entry name" value="Rieske_RO_ferredoxin"/>
    <property type="match status" value="1"/>
</dbReference>
<evidence type="ECO:0000313" key="6">
    <source>
        <dbReference type="EMBL" id="KAA9087117.1"/>
    </source>
</evidence>
<dbReference type="Gene3D" id="2.102.10.10">
    <property type="entry name" value="Rieske [2Fe-2S] iron-sulphur domain"/>
    <property type="match status" value="1"/>
</dbReference>
<dbReference type="AlphaFoldDB" id="A0A5J5IUV0"/>
<keyword evidence="1" id="KW-0001">2Fe-2S</keyword>
<evidence type="ECO:0000256" key="4">
    <source>
        <dbReference type="ARBA" id="ARBA00023014"/>
    </source>
</evidence>
<name>A0A5J5IUV0_9MICO</name>
<keyword evidence="2" id="KW-0479">Metal-binding</keyword>
<dbReference type="RefSeq" id="WP_150419313.1">
    <property type="nucleotide sequence ID" value="NZ_VYRZ01000002.1"/>
</dbReference>
<dbReference type="OrthoDB" id="147178at2"/>
<accession>A0A5J5IUV0</accession>
<keyword evidence="7" id="KW-1185">Reference proteome</keyword>
<keyword evidence="3" id="KW-0408">Iron</keyword>
<organism evidence="6 7">
    <name type="scientific">Microbacterium radiodurans</name>
    <dbReference type="NCBI Taxonomy" id="661398"/>
    <lineage>
        <taxon>Bacteria</taxon>
        <taxon>Bacillati</taxon>
        <taxon>Actinomycetota</taxon>
        <taxon>Actinomycetes</taxon>
        <taxon>Micrococcales</taxon>
        <taxon>Microbacteriaceae</taxon>
        <taxon>Microbacterium</taxon>
    </lineage>
</organism>
<evidence type="ECO:0000256" key="2">
    <source>
        <dbReference type="ARBA" id="ARBA00022723"/>
    </source>
</evidence>
<dbReference type="Pfam" id="PF00355">
    <property type="entry name" value="Rieske"/>
    <property type="match status" value="1"/>
</dbReference>
<evidence type="ECO:0000259" key="5">
    <source>
        <dbReference type="PROSITE" id="PS51296"/>
    </source>
</evidence>
<keyword evidence="4" id="KW-0411">Iron-sulfur</keyword>
<proteinExistence type="predicted"/>
<dbReference type="Proteomes" id="UP000327039">
    <property type="component" value="Unassembled WGS sequence"/>
</dbReference>
<dbReference type="GO" id="GO:0046872">
    <property type="term" value="F:metal ion binding"/>
    <property type="evidence" value="ECO:0007669"/>
    <property type="project" value="UniProtKB-KW"/>
</dbReference>
<evidence type="ECO:0000256" key="3">
    <source>
        <dbReference type="ARBA" id="ARBA00023004"/>
    </source>
</evidence>
<reference evidence="7" key="1">
    <citation type="submission" date="2019-09" db="EMBL/GenBank/DDBJ databases">
        <title>Mumia zhuanghuii sp. nov. isolated from the intestinal contents of plateau pika (Ochotona curzoniae) in the Qinghai-Tibet plateau of China.</title>
        <authorList>
            <person name="Tian Z."/>
        </authorList>
    </citation>
    <scope>NUCLEOTIDE SEQUENCE [LARGE SCALE GENOMIC DNA]</scope>
    <source>
        <strain evidence="7">DSM 25564</strain>
    </source>
</reference>
<evidence type="ECO:0000256" key="1">
    <source>
        <dbReference type="ARBA" id="ARBA00022714"/>
    </source>
</evidence>
<protein>
    <submittedName>
        <fullName evidence="6">Non-heme iron oxygenase ferredoxin subunit</fullName>
    </submittedName>
</protein>
<evidence type="ECO:0000313" key="7">
    <source>
        <dbReference type="Proteomes" id="UP000327039"/>
    </source>
</evidence>
<dbReference type="PROSITE" id="PS51296">
    <property type="entry name" value="RIESKE"/>
    <property type="match status" value="1"/>
</dbReference>
<feature type="domain" description="Rieske" evidence="5">
    <location>
        <begin position="4"/>
        <end position="100"/>
    </location>
</feature>
<dbReference type="PANTHER" id="PTHR21496:SF23">
    <property type="entry name" value="3-PHENYLPROPIONATE_CINNAMIC ACID DIOXYGENASE FERREDOXIN SUBUNIT"/>
    <property type="match status" value="1"/>
</dbReference>
<dbReference type="GO" id="GO:0004497">
    <property type="term" value="F:monooxygenase activity"/>
    <property type="evidence" value="ECO:0007669"/>
    <property type="project" value="UniProtKB-ARBA"/>
</dbReference>
<comment type="caution">
    <text evidence="6">The sequence shown here is derived from an EMBL/GenBank/DDBJ whole genome shotgun (WGS) entry which is preliminary data.</text>
</comment>
<dbReference type="GO" id="GO:0016705">
    <property type="term" value="F:oxidoreductase activity, acting on paired donors, with incorporation or reduction of molecular oxygen"/>
    <property type="evidence" value="ECO:0007669"/>
    <property type="project" value="UniProtKB-ARBA"/>
</dbReference>